<gene>
    <name evidence="1" type="ORF">SAMEA3172910_00195</name>
    <name evidence="2" type="ORF">SAMEA3206932_00585</name>
</gene>
<dbReference type="EMBL" id="CAATHA010000001">
    <property type="protein sequence ID" value="VNP80817.1"/>
    <property type="molecule type" value="Genomic_DNA"/>
</dbReference>
<evidence type="ECO:0000313" key="1">
    <source>
        <dbReference type="EMBL" id="VNP80817.1"/>
    </source>
</evidence>
<protein>
    <submittedName>
        <fullName evidence="1">Uncharacterized protein</fullName>
    </submittedName>
</protein>
<sequence length="46" mass="5283">MYNLFAFAIGVRLLAFSFLLLAFMEEIIYLPNWNDDKPSSCGKLPL</sequence>
<accession>A0A4J1XG00</accession>
<evidence type="ECO:0000313" key="2">
    <source>
        <dbReference type="EMBL" id="VNQ82485.1"/>
    </source>
</evidence>
<name>A0A4J1XG00_STREE</name>
<organism evidence="1">
    <name type="scientific">Streptococcus pneumoniae</name>
    <dbReference type="NCBI Taxonomy" id="1313"/>
    <lineage>
        <taxon>Bacteria</taxon>
        <taxon>Bacillati</taxon>
        <taxon>Bacillota</taxon>
        <taxon>Bacilli</taxon>
        <taxon>Lactobacillales</taxon>
        <taxon>Streptococcaceae</taxon>
        <taxon>Streptococcus</taxon>
    </lineage>
</organism>
<reference evidence="1" key="1">
    <citation type="submission" date="2019-04" db="EMBL/GenBank/DDBJ databases">
        <authorList>
            <consortium name="Pathogen Informatics"/>
        </authorList>
    </citation>
    <scope>NUCLEOTIDE SEQUENCE</scope>
    <source>
        <strain evidence="1">GPSC51</strain>
    </source>
</reference>
<dbReference type="AlphaFoldDB" id="A0A4J1XG00"/>
<dbReference type="EMBL" id="CAATIS010000003">
    <property type="protein sequence ID" value="VNQ82485.1"/>
    <property type="molecule type" value="Genomic_DNA"/>
</dbReference>
<proteinExistence type="predicted"/>